<proteinExistence type="predicted"/>
<dbReference type="AlphaFoldDB" id="A0A3N6SC80"/>
<dbReference type="Proteomes" id="UP000279457">
    <property type="component" value="Unassembled WGS sequence"/>
</dbReference>
<evidence type="ECO:0000313" key="2">
    <source>
        <dbReference type="Proteomes" id="UP000279457"/>
    </source>
</evidence>
<name>A0A3N6SC80_9GAMM</name>
<accession>A0A3N6SC80</accession>
<reference evidence="1 2" key="1">
    <citation type="submission" date="2018-10" db="EMBL/GenBank/DDBJ databases">
        <title>Draft genome sequence for the type isolate of Erwinia psidii, agent causal of bacterial blight in guava (Psidium guajava) and wilt and die-back of Eucalyptus spp.</title>
        <authorList>
            <person name="Hermenegildo P.S."/>
            <person name="Santos S.A."/>
            <person name="Guimaraes L.M.S."/>
            <person name="Vidigal P.M.P."/>
            <person name="Pereira I.C."/>
            <person name="Badel J.L."/>
            <person name="Alfenas-Zerbini P."/>
            <person name="Ferreira M.A.S.V."/>
            <person name="Alfenas A.C."/>
        </authorList>
    </citation>
    <scope>NUCLEOTIDE SEQUENCE [LARGE SCALE GENOMIC DNA]</scope>
    <source>
        <strain evidence="1 2">IBSBF 435</strain>
    </source>
</reference>
<evidence type="ECO:0000313" key="1">
    <source>
        <dbReference type="EMBL" id="RQM37563.1"/>
    </source>
</evidence>
<organism evidence="1 2">
    <name type="scientific">Erwinia psidii</name>
    <dbReference type="NCBI Taxonomy" id="69224"/>
    <lineage>
        <taxon>Bacteria</taxon>
        <taxon>Pseudomonadati</taxon>
        <taxon>Pseudomonadota</taxon>
        <taxon>Gammaproteobacteria</taxon>
        <taxon>Enterobacterales</taxon>
        <taxon>Erwiniaceae</taxon>
        <taxon>Erwinia</taxon>
    </lineage>
</organism>
<comment type="caution">
    <text evidence="1">The sequence shown here is derived from an EMBL/GenBank/DDBJ whole genome shotgun (WGS) entry which is preliminary data.</text>
</comment>
<protein>
    <submittedName>
        <fullName evidence="1">Uncharacterized protein</fullName>
    </submittedName>
</protein>
<gene>
    <name evidence="1" type="ORF">EB241_15095</name>
</gene>
<sequence length="91" mass="9678">MPDDYFLLLRVHTYGPGPLDGKRQGATFYIPGFLYSPLLFPLPVRLMDRSKTGATHTAAVMVFSVSTGAAKAWYDARASGAGSQEPGAGKG</sequence>
<dbReference type="EMBL" id="RHHM01000011">
    <property type="protein sequence ID" value="RQM37563.1"/>
    <property type="molecule type" value="Genomic_DNA"/>
</dbReference>
<keyword evidence="2" id="KW-1185">Reference proteome</keyword>